<evidence type="ECO:0000256" key="3">
    <source>
        <dbReference type="ARBA" id="ARBA00022777"/>
    </source>
</evidence>
<name>A0A7S8IG23_9CHLR</name>
<dbReference type="InterPro" id="IPR029056">
    <property type="entry name" value="Ribokinase-like"/>
</dbReference>
<dbReference type="InterPro" id="IPR002173">
    <property type="entry name" value="Carboh/pur_kinase_PfkB_CS"/>
</dbReference>
<dbReference type="Proteomes" id="UP000594468">
    <property type="component" value="Chromosome"/>
</dbReference>
<keyword evidence="6" id="KW-1185">Reference proteome</keyword>
<evidence type="ECO:0000313" key="5">
    <source>
        <dbReference type="EMBL" id="QPC83518.1"/>
    </source>
</evidence>
<dbReference type="GO" id="GO:0016301">
    <property type="term" value="F:kinase activity"/>
    <property type="evidence" value="ECO:0007669"/>
    <property type="project" value="UniProtKB-KW"/>
</dbReference>
<evidence type="ECO:0000256" key="1">
    <source>
        <dbReference type="ARBA" id="ARBA00010688"/>
    </source>
</evidence>
<evidence type="ECO:0000256" key="2">
    <source>
        <dbReference type="ARBA" id="ARBA00022679"/>
    </source>
</evidence>
<evidence type="ECO:0000313" key="6">
    <source>
        <dbReference type="Proteomes" id="UP000594468"/>
    </source>
</evidence>
<keyword evidence="3 5" id="KW-0418">Kinase</keyword>
<dbReference type="EMBL" id="CP062983">
    <property type="protein sequence ID" value="QPC83518.1"/>
    <property type="molecule type" value="Genomic_DNA"/>
</dbReference>
<keyword evidence="2" id="KW-0808">Transferase</keyword>
<dbReference type="PROSITE" id="PS00584">
    <property type="entry name" value="PFKB_KINASES_2"/>
    <property type="match status" value="1"/>
</dbReference>
<dbReference type="PANTHER" id="PTHR43320">
    <property type="entry name" value="SUGAR KINASE"/>
    <property type="match status" value="1"/>
</dbReference>
<dbReference type="PANTHER" id="PTHR43320:SF3">
    <property type="entry name" value="CARBOHYDRATE KINASE PFKB DOMAIN-CONTAINING PROTEIN"/>
    <property type="match status" value="1"/>
</dbReference>
<protein>
    <submittedName>
        <fullName evidence="5">Carbohydrate kinase family protein</fullName>
    </submittedName>
</protein>
<sequence>MTSIVALGAVTVGIDLPSSHAELREVGLTPGSDSLLPVERMEAIRLKLENNHGELPVPTSGGSVGNTANLLARAGVSCGFMGIGGNDTFGRIFVTNCEKASLEFLCELEDGAVTGYDFYLYDEDDVRTIILTYGANALLNPARVDLDVIQKAELVLLDGIALSFGPESETAMLRCVQAAEAANVPFVLALAGTGIVAGYREFFNTFAPKAQMVAGNLEQVAVLVGLGPEASLDEVRIELMKTPIDAVVTLDADGAFARFGNDVFLMPTQKIEAVDSTGAGDNFLAGFLIARRQGLSVRQALAFGNVIAGEVIRYRGAQLPSSFDVPKLMLDALQIAESVGD</sequence>
<dbReference type="InterPro" id="IPR052700">
    <property type="entry name" value="Carb_kinase_PfkB-like"/>
</dbReference>
<proteinExistence type="inferred from homology"/>
<dbReference type="RefSeq" id="WP_195171585.1">
    <property type="nucleotide sequence ID" value="NZ_CP062983.1"/>
</dbReference>
<reference evidence="5 6" key="1">
    <citation type="submission" date="2020-02" db="EMBL/GenBank/DDBJ databases">
        <authorList>
            <person name="Zheng R.K."/>
            <person name="Sun C.M."/>
        </authorList>
    </citation>
    <scope>NUCLEOTIDE SEQUENCE [LARGE SCALE GENOMIC DNA]</scope>
    <source>
        <strain evidence="6">rifampicinis</strain>
    </source>
</reference>
<dbReference type="KEGG" id="pmet:G4Y79_03800"/>
<comment type="similarity">
    <text evidence="1">Belongs to the carbohydrate kinase PfkB family.</text>
</comment>
<dbReference type="Gene3D" id="3.40.1190.20">
    <property type="match status" value="1"/>
</dbReference>
<accession>A0A7S8IG23</accession>
<evidence type="ECO:0000259" key="4">
    <source>
        <dbReference type="Pfam" id="PF00294"/>
    </source>
</evidence>
<gene>
    <name evidence="5" type="ORF">G4Y79_03800</name>
</gene>
<organism evidence="5 6">
    <name type="scientific">Phototrophicus methaneseepsis</name>
    <dbReference type="NCBI Taxonomy" id="2710758"/>
    <lineage>
        <taxon>Bacteria</taxon>
        <taxon>Bacillati</taxon>
        <taxon>Chloroflexota</taxon>
        <taxon>Candidatus Thermofontia</taxon>
        <taxon>Phototrophicales</taxon>
        <taxon>Phototrophicaceae</taxon>
        <taxon>Phototrophicus</taxon>
    </lineage>
</organism>
<feature type="domain" description="Carbohydrate kinase PfkB" evidence="4">
    <location>
        <begin position="53"/>
        <end position="320"/>
    </location>
</feature>
<dbReference type="InterPro" id="IPR011611">
    <property type="entry name" value="PfkB_dom"/>
</dbReference>
<dbReference type="SUPFAM" id="SSF53613">
    <property type="entry name" value="Ribokinase-like"/>
    <property type="match status" value="1"/>
</dbReference>
<dbReference type="AlphaFoldDB" id="A0A7S8IG23"/>
<dbReference type="Pfam" id="PF00294">
    <property type="entry name" value="PfkB"/>
    <property type="match status" value="1"/>
</dbReference>